<accession>A0ABQ0ZQC5</accession>
<dbReference type="EMBL" id="BLAU01000001">
    <property type="protein sequence ID" value="GET23662.1"/>
    <property type="molecule type" value="Genomic_DNA"/>
</dbReference>
<dbReference type="InterPro" id="IPR016181">
    <property type="entry name" value="Acyl_CoA_acyltransferase"/>
</dbReference>
<name>A0ABQ0ZQC5_9BACT</name>
<dbReference type="CDD" id="cd04301">
    <property type="entry name" value="NAT_SF"/>
    <property type="match status" value="1"/>
</dbReference>
<organism evidence="2 3">
    <name type="scientific">Prolixibacter denitrificans</name>
    <dbReference type="NCBI Taxonomy" id="1541063"/>
    <lineage>
        <taxon>Bacteria</taxon>
        <taxon>Pseudomonadati</taxon>
        <taxon>Bacteroidota</taxon>
        <taxon>Bacteroidia</taxon>
        <taxon>Marinilabiliales</taxon>
        <taxon>Prolixibacteraceae</taxon>
        <taxon>Prolixibacter</taxon>
    </lineage>
</organism>
<dbReference type="PROSITE" id="PS51186">
    <property type="entry name" value="GNAT"/>
    <property type="match status" value="1"/>
</dbReference>
<dbReference type="RefSeq" id="WP_106540189.1">
    <property type="nucleotide sequence ID" value="NZ_BLAU01000001.1"/>
</dbReference>
<dbReference type="InterPro" id="IPR000182">
    <property type="entry name" value="GNAT_dom"/>
</dbReference>
<dbReference type="Pfam" id="PF00583">
    <property type="entry name" value="Acetyltransf_1"/>
    <property type="match status" value="1"/>
</dbReference>
<evidence type="ECO:0000313" key="2">
    <source>
        <dbReference type="EMBL" id="GET23662.1"/>
    </source>
</evidence>
<evidence type="ECO:0000259" key="1">
    <source>
        <dbReference type="PROSITE" id="PS51186"/>
    </source>
</evidence>
<dbReference type="Proteomes" id="UP000396862">
    <property type="component" value="Unassembled WGS sequence"/>
</dbReference>
<feature type="domain" description="N-acetyltransferase" evidence="1">
    <location>
        <begin position="3"/>
        <end position="166"/>
    </location>
</feature>
<dbReference type="Gene3D" id="3.40.630.30">
    <property type="match status" value="1"/>
</dbReference>
<evidence type="ECO:0000313" key="3">
    <source>
        <dbReference type="Proteomes" id="UP000396862"/>
    </source>
</evidence>
<proteinExistence type="predicted"/>
<comment type="caution">
    <text evidence="2">The sequence shown here is derived from an EMBL/GenBank/DDBJ whole genome shotgun (WGS) entry which is preliminary data.</text>
</comment>
<sequence length="166" mass="18937">MKITMKPVTSPDSIELVARLAEEIWNEHYVPIIGQEQVDYMIGKYQSVPAITNQIDNEDYIYFLIYAEEKAVGYVGILIRDEELFLSKYYVHSSQRGKGYGKEALEFIRLYGVDRGLKGISLTVNKFNSNSIAAYERMGFLNLGPTVADIGNGFIMDDYKMRLPLD</sequence>
<protein>
    <recommendedName>
        <fullName evidence="1">N-acetyltransferase domain-containing protein</fullName>
    </recommendedName>
</protein>
<keyword evidence="3" id="KW-1185">Reference proteome</keyword>
<dbReference type="SUPFAM" id="SSF55729">
    <property type="entry name" value="Acyl-CoA N-acyltransferases (Nat)"/>
    <property type="match status" value="1"/>
</dbReference>
<reference evidence="2 3" key="1">
    <citation type="submission" date="2019-10" db="EMBL/GenBank/DDBJ databases">
        <title>Prolixibacter strains distinguished by the presence of nitrate reductase genes were adept at nitrate-dependent anaerobic corrosion of metallic iron and carbon steel.</title>
        <authorList>
            <person name="Iino T."/>
            <person name="Shono N."/>
            <person name="Ito K."/>
            <person name="Nakamura R."/>
            <person name="Sueoka K."/>
            <person name="Harayama S."/>
            <person name="Ohkuma M."/>
        </authorList>
    </citation>
    <scope>NUCLEOTIDE SEQUENCE [LARGE SCALE GENOMIC DNA]</scope>
    <source>
        <strain evidence="2 3">MIC1-1</strain>
    </source>
</reference>
<gene>
    <name evidence="2" type="ORF">JCM18694_39080</name>
</gene>